<dbReference type="STRING" id="81972.D7MUF5"/>
<dbReference type="InterPro" id="IPR012337">
    <property type="entry name" value="RNaseH-like_sf"/>
</dbReference>
<evidence type="ECO:0000313" key="3">
    <source>
        <dbReference type="Proteomes" id="UP000008694"/>
    </source>
</evidence>
<dbReference type="HOGENOM" id="CLU_1951727_0_0_1"/>
<dbReference type="SUPFAM" id="SSF53098">
    <property type="entry name" value="Ribonuclease H-like"/>
    <property type="match status" value="1"/>
</dbReference>
<dbReference type="Gramene" id="Al_scaffold_0008_2590">
    <property type="protein sequence ID" value="Al_scaffold_0008_2590"/>
    <property type="gene ID" value="Al_scaffold_0008_2590"/>
</dbReference>
<dbReference type="InterPro" id="IPR002156">
    <property type="entry name" value="RNaseH_domain"/>
</dbReference>
<dbReference type="InterPro" id="IPR036397">
    <property type="entry name" value="RNaseH_sf"/>
</dbReference>
<reference evidence="3" key="1">
    <citation type="journal article" date="2011" name="Nat. Genet.">
        <title>The Arabidopsis lyrata genome sequence and the basis of rapid genome size change.</title>
        <authorList>
            <person name="Hu T.T."/>
            <person name="Pattyn P."/>
            <person name="Bakker E.G."/>
            <person name="Cao J."/>
            <person name="Cheng J.-F."/>
            <person name="Clark R.M."/>
            <person name="Fahlgren N."/>
            <person name="Fawcett J.A."/>
            <person name="Grimwood J."/>
            <person name="Gundlach H."/>
            <person name="Haberer G."/>
            <person name="Hollister J.D."/>
            <person name="Ossowski S."/>
            <person name="Ottilar R.P."/>
            <person name="Salamov A.A."/>
            <person name="Schneeberger K."/>
            <person name="Spannagl M."/>
            <person name="Wang X."/>
            <person name="Yang L."/>
            <person name="Nasrallah M.E."/>
            <person name="Bergelson J."/>
            <person name="Carrington J.C."/>
            <person name="Gaut B.S."/>
            <person name="Schmutz J."/>
            <person name="Mayer K.F.X."/>
            <person name="Van de Peer Y."/>
            <person name="Grigoriev I.V."/>
            <person name="Nordborg M."/>
            <person name="Weigel D."/>
            <person name="Guo Y.-L."/>
        </authorList>
    </citation>
    <scope>NUCLEOTIDE SEQUENCE [LARGE SCALE GENOMIC DNA]</scope>
    <source>
        <strain evidence="3">cv. MN47</strain>
    </source>
</reference>
<dbReference type="AlphaFoldDB" id="D7MUF5"/>
<dbReference type="GO" id="GO:0003676">
    <property type="term" value="F:nucleic acid binding"/>
    <property type="evidence" value="ECO:0007669"/>
    <property type="project" value="InterPro"/>
</dbReference>
<proteinExistence type="predicted"/>
<name>D7MUF5_ARALL</name>
<dbReference type="GO" id="GO:0004523">
    <property type="term" value="F:RNA-DNA hybrid ribonuclease activity"/>
    <property type="evidence" value="ECO:0007669"/>
    <property type="project" value="InterPro"/>
</dbReference>
<dbReference type="CDD" id="cd06222">
    <property type="entry name" value="RNase_H_like"/>
    <property type="match status" value="1"/>
</dbReference>
<protein>
    <submittedName>
        <fullName evidence="2">Predicted protein</fullName>
    </submittedName>
</protein>
<dbReference type="InterPro" id="IPR044730">
    <property type="entry name" value="RNase_H-like_dom_plant"/>
</dbReference>
<dbReference type="PANTHER" id="PTHR47723:SF21">
    <property type="entry name" value="POLYNUCLEOTIDYL TRANSFERASE, RIBONUCLEASE H-LIKE SUPERFAMILY PROTEIN"/>
    <property type="match status" value="1"/>
</dbReference>
<dbReference type="EMBL" id="GL348720">
    <property type="protein sequence ID" value="EFH42662.1"/>
    <property type="molecule type" value="Genomic_DNA"/>
</dbReference>
<dbReference type="PANTHER" id="PTHR47723">
    <property type="entry name" value="OS05G0353850 PROTEIN"/>
    <property type="match status" value="1"/>
</dbReference>
<sequence>MENCPFGKTRIAKVKTVMEAELKALRWAIITMSRLQYRKIIFESDAQELIKILNSGEVRPHINPSLQDIKIMLQQFEEVKFVYSPRGGNEVADIYRIAKESLSSMKDDPTLYSIVLVWLKSLVESDVVL</sequence>
<organism evidence="3">
    <name type="scientific">Arabidopsis lyrata subsp. lyrata</name>
    <name type="common">Lyre-leaved rock-cress</name>
    <dbReference type="NCBI Taxonomy" id="81972"/>
    <lineage>
        <taxon>Eukaryota</taxon>
        <taxon>Viridiplantae</taxon>
        <taxon>Streptophyta</taxon>
        <taxon>Embryophyta</taxon>
        <taxon>Tracheophyta</taxon>
        <taxon>Spermatophyta</taxon>
        <taxon>Magnoliopsida</taxon>
        <taxon>eudicotyledons</taxon>
        <taxon>Gunneridae</taxon>
        <taxon>Pentapetalae</taxon>
        <taxon>rosids</taxon>
        <taxon>malvids</taxon>
        <taxon>Brassicales</taxon>
        <taxon>Brassicaceae</taxon>
        <taxon>Camelineae</taxon>
        <taxon>Arabidopsis</taxon>
    </lineage>
</organism>
<evidence type="ECO:0000313" key="2">
    <source>
        <dbReference type="EMBL" id="EFH42662.1"/>
    </source>
</evidence>
<accession>D7MUF5</accession>
<dbReference type="Gene3D" id="3.30.420.10">
    <property type="entry name" value="Ribonuclease H-like superfamily/Ribonuclease H"/>
    <property type="match status" value="1"/>
</dbReference>
<keyword evidence="3" id="KW-1185">Reference proteome</keyword>
<dbReference type="Proteomes" id="UP000008694">
    <property type="component" value="Unassembled WGS sequence"/>
</dbReference>
<dbReference type="eggNOG" id="KOG1075">
    <property type="taxonomic scope" value="Eukaryota"/>
</dbReference>
<dbReference type="Pfam" id="PF13456">
    <property type="entry name" value="RVT_3"/>
    <property type="match status" value="1"/>
</dbReference>
<feature type="domain" description="RNase H type-1" evidence="1">
    <location>
        <begin position="8"/>
        <end position="94"/>
    </location>
</feature>
<dbReference type="InterPro" id="IPR053151">
    <property type="entry name" value="RNase_H-like"/>
</dbReference>
<evidence type="ECO:0000259" key="1">
    <source>
        <dbReference type="Pfam" id="PF13456"/>
    </source>
</evidence>
<gene>
    <name evidence="2" type="ORF">ARALYDRAFT_685770</name>
</gene>